<evidence type="ECO:0000256" key="1">
    <source>
        <dbReference type="SAM" id="MobiDB-lite"/>
    </source>
</evidence>
<proteinExistence type="predicted"/>
<feature type="region of interest" description="Disordered" evidence="1">
    <location>
        <begin position="1"/>
        <end position="20"/>
    </location>
</feature>
<evidence type="ECO:0000313" key="2">
    <source>
        <dbReference type="EMBL" id="CAD8357312.1"/>
    </source>
</evidence>
<reference evidence="2" key="1">
    <citation type="submission" date="2021-01" db="EMBL/GenBank/DDBJ databases">
        <authorList>
            <person name="Corre E."/>
            <person name="Pelletier E."/>
            <person name="Niang G."/>
            <person name="Scheremetjew M."/>
            <person name="Finn R."/>
            <person name="Kale V."/>
            <person name="Holt S."/>
            <person name="Cochrane G."/>
            <person name="Meng A."/>
            <person name="Brown T."/>
            <person name="Cohen L."/>
        </authorList>
    </citation>
    <scope>NUCLEOTIDE SEQUENCE</scope>
    <source>
        <strain evidence="2">Pbaha01</strain>
    </source>
</reference>
<gene>
    <name evidence="2" type="ORF">PBAH0796_LOCUS12679</name>
</gene>
<protein>
    <submittedName>
        <fullName evidence="2">Uncharacterized protein</fullName>
    </submittedName>
</protein>
<feature type="compositionally biased region" description="Low complexity" evidence="1">
    <location>
        <begin position="415"/>
        <end position="431"/>
    </location>
</feature>
<organism evidence="2">
    <name type="scientific">Pyrodinium bahamense</name>
    <dbReference type="NCBI Taxonomy" id="73915"/>
    <lineage>
        <taxon>Eukaryota</taxon>
        <taxon>Sar</taxon>
        <taxon>Alveolata</taxon>
        <taxon>Dinophyceae</taxon>
        <taxon>Gonyaulacales</taxon>
        <taxon>Pyrocystaceae</taxon>
        <taxon>Pyrodinium</taxon>
    </lineage>
</organism>
<accession>A0A7S0A9P9</accession>
<feature type="region of interest" description="Disordered" evidence="1">
    <location>
        <begin position="407"/>
        <end position="476"/>
    </location>
</feature>
<dbReference type="EMBL" id="HBEG01021025">
    <property type="protein sequence ID" value="CAD8357312.1"/>
    <property type="molecule type" value="Transcribed_RNA"/>
</dbReference>
<dbReference type="AlphaFoldDB" id="A0A7S0A9P9"/>
<name>A0A7S0A9P9_9DINO</name>
<sequence>MDDRLRFLSRSSTEEEDDAEAWPNASFIAALPIADADTKTTTVAPRVPCEYGPAQEGDSTCPEGTAALTEAECRSMPYYFGGVLHNPHAVETNDDPWGCFLFNDKFYYNSGLLGKGRHGRTPFCKRCQVVTAVTFAGESQWKSGDYLVRKASTRFRLAHQSGSCEDLGMHNISDQATCEVAAKELMLGERRAALTCLHERPAGCYYCQNHGDHTSMLFLNVNPTSKGNGAETSAFKQKIVRLPICKVMEEDPARGRTTNHEATAAPDICRSRKRGIQKITEGTCEDVGLDSIIDDAACEEAARQLALADTKVERTSSKERPRGCYYYRNPEDLTATLWLNDSPESKVSSAESSRHLLCAKKATTTTRTTTEAHTTTMTEVTTTSVAITTSTETVTNTSKVTASAAKAAKAEAETTTKAPTTTADTTTAATKAAERDAADADAETTTKASHAQTRDGHPSSSSRSSTMRPAAVQETKNIQIVALSKKFSLPESIVFSPQ</sequence>